<reference evidence="1" key="1">
    <citation type="journal article" date="2023" name="Mol. Biol. Evol.">
        <title>Third-Generation Sequencing Reveals the Adaptive Role of the Epigenome in Three Deep-Sea Polychaetes.</title>
        <authorList>
            <person name="Perez M."/>
            <person name="Aroh O."/>
            <person name="Sun Y."/>
            <person name="Lan Y."/>
            <person name="Juniper S.K."/>
            <person name="Young C.R."/>
            <person name="Angers B."/>
            <person name="Qian P.Y."/>
        </authorList>
    </citation>
    <scope>NUCLEOTIDE SEQUENCE</scope>
    <source>
        <strain evidence="1">P08H-3</strain>
    </source>
</reference>
<comment type="caution">
    <text evidence="1">The sequence shown here is derived from an EMBL/GenBank/DDBJ whole genome shotgun (WGS) entry which is preliminary data.</text>
</comment>
<protein>
    <submittedName>
        <fullName evidence="1">Uncharacterized protein</fullName>
    </submittedName>
</protein>
<sequence length="77" mass="8706">VILWSNTLPLDHGGAQLSLYSEHTSNNNVHNYIYQPITFDLTSGTIITIDNQETTEKHDLRPKCPVHEIYSSATFCT</sequence>
<feature type="non-terminal residue" evidence="1">
    <location>
        <position position="1"/>
    </location>
</feature>
<keyword evidence="2" id="KW-1185">Reference proteome</keyword>
<dbReference type="EMBL" id="JAODUP010000108">
    <property type="protein sequence ID" value="KAK2161878.1"/>
    <property type="molecule type" value="Genomic_DNA"/>
</dbReference>
<evidence type="ECO:0000313" key="2">
    <source>
        <dbReference type="Proteomes" id="UP001208570"/>
    </source>
</evidence>
<dbReference type="Proteomes" id="UP001208570">
    <property type="component" value="Unassembled WGS sequence"/>
</dbReference>
<name>A0AAD9K0L8_9ANNE</name>
<gene>
    <name evidence="1" type="ORF">LSH36_108g04021</name>
</gene>
<organism evidence="1 2">
    <name type="scientific">Paralvinella palmiformis</name>
    <dbReference type="NCBI Taxonomy" id="53620"/>
    <lineage>
        <taxon>Eukaryota</taxon>
        <taxon>Metazoa</taxon>
        <taxon>Spiralia</taxon>
        <taxon>Lophotrochozoa</taxon>
        <taxon>Annelida</taxon>
        <taxon>Polychaeta</taxon>
        <taxon>Sedentaria</taxon>
        <taxon>Canalipalpata</taxon>
        <taxon>Terebellida</taxon>
        <taxon>Terebelliformia</taxon>
        <taxon>Alvinellidae</taxon>
        <taxon>Paralvinella</taxon>
    </lineage>
</organism>
<accession>A0AAD9K0L8</accession>
<evidence type="ECO:0000313" key="1">
    <source>
        <dbReference type="EMBL" id="KAK2161878.1"/>
    </source>
</evidence>
<dbReference type="AlphaFoldDB" id="A0AAD9K0L8"/>
<proteinExistence type="predicted"/>